<dbReference type="GO" id="GO:0008233">
    <property type="term" value="F:peptidase activity"/>
    <property type="evidence" value="ECO:0007669"/>
    <property type="project" value="InterPro"/>
</dbReference>
<evidence type="ECO:0000313" key="4">
    <source>
        <dbReference type="Proteomes" id="UP000095256"/>
    </source>
</evidence>
<dbReference type="PANTHER" id="PTHR12277">
    <property type="entry name" value="ALPHA/BETA HYDROLASE DOMAIN-CONTAINING PROTEIN"/>
    <property type="match status" value="1"/>
</dbReference>
<reference evidence="3 4" key="1">
    <citation type="submission" date="2016-09" db="EMBL/GenBank/DDBJ databases">
        <authorList>
            <person name="Capua I."/>
            <person name="De Benedictis P."/>
            <person name="Joannis T."/>
            <person name="Lombin L.H."/>
            <person name="Cattoli G."/>
        </authorList>
    </citation>
    <scope>NUCLEOTIDE SEQUENCE [LARGE SCALE GENOMIC DNA]</scope>
    <source>
        <strain evidence="3 4">LMG 25899</strain>
    </source>
</reference>
<feature type="domain" description="Serine aminopeptidase S33" evidence="2">
    <location>
        <begin position="57"/>
        <end position="139"/>
    </location>
</feature>
<dbReference type="Pfam" id="PF12146">
    <property type="entry name" value="Hydrolase_4"/>
    <property type="match status" value="1"/>
</dbReference>
<dbReference type="Proteomes" id="UP000095256">
    <property type="component" value="Unassembled WGS sequence"/>
</dbReference>
<dbReference type="EMBL" id="MIEK01000001">
    <property type="protein sequence ID" value="OEH84133.1"/>
    <property type="molecule type" value="Genomic_DNA"/>
</dbReference>
<organism evidence="3 4">
    <name type="scientific">Enterococcus rivorum</name>
    <dbReference type="NCBI Taxonomy" id="762845"/>
    <lineage>
        <taxon>Bacteria</taxon>
        <taxon>Bacillati</taxon>
        <taxon>Bacillota</taxon>
        <taxon>Bacilli</taxon>
        <taxon>Lactobacillales</taxon>
        <taxon>Enterococcaceae</taxon>
        <taxon>Enterococcus</taxon>
    </lineage>
</organism>
<keyword evidence="1" id="KW-0378">Hydrolase</keyword>
<dbReference type="AlphaFoldDB" id="A0A1E5L277"/>
<dbReference type="InterPro" id="IPR029058">
    <property type="entry name" value="AB_hydrolase_fold"/>
</dbReference>
<gene>
    <name evidence="3" type="ORF">BCR26_00690</name>
</gene>
<accession>A0A1E5L277</accession>
<dbReference type="Gene3D" id="3.40.50.1820">
    <property type="entry name" value="alpha/beta hydrolase"/>
    <property type="match status" value="1"/>
</dbReference>
<dbReference type="GO" id="GO:0006508">
    <property type="term" value="P:proteolysis"/>
    <property type="evidence" value="ECO:0007669"/>
    <property type="project" value="InterPro"/>
</dbReference>
<evidence type="ECO:0000313" key="3">
    <source>
        <dbReference type="EMBL" id="OEH84133.1"/>
    </source>
</evidence>
<protein>
    <recommendedName>
        <fullName evidence="2">Serine aminopeptidase S33 domain-containing protein</fullName>
    </recommendedName>
</protein>
<dbReference type="PRINTS" id="PR00793">
    <property type="entry name" value="PROAMNOPTASE"/>
</dbReference>
<evidence type="ECO:0000256" key="1">
    <source>
        <dbReference type="ARBA" id="ARBA00022801"/>
    </source>
</evidence>
<proteinExistence type="predicted"/>
<dbReference type="InterPro" id="IPR002410">
    <property type="entry name" value="Peptidase_S33"/>
</dbReference>
<dbReference type="SUPFAM" id="SSF53474">
    <property type="entry name" value="alpha/beta-Hydrolases"/>
    <property type="match status" value="1"/>
</dbReference>
<dbReference type="PANTHER" id="PTHR12277:SF81">
    <property type="entry name" value="PROTEIN ABHD13"/>
    <property type="match status" value="1"/>
</dbReference>
<sequence length="319" mass="36977">MLHSISEKVKLEIGGVKQQAFILGEKKENPVLLFLHGGPGSPELPLVFTNDGDRRLEEEFIVCYWDQRGSGMSRAGIPVETMTLEQLIADTHEITQYLKKRFNQEKIYIIGHSWGSYLGIKVVNKYPNDYFAYIGMGQLSNQRLSEQLAFHYMWEHAHKIKDKKAIKALSNYDSTSNRFPELPYIMSIRSSLMNKYGIGITHTHVSMKKVMKQIFFFKGYTLIDKINYMRGSLFSLKTLFHYTLKDDLAKTTTAFELPIYIIHGKFDYQVSYELAKSHAEKILAPKKKFFSFEESAHSPIIEEREKFIETMKVIKQACQ</sequence>
<evidence type="ECO:0000259" key="2">
    <source>
        <dbReference type="Pfam" id="PF12146"/>
    </source>
</evidence>
<comment type="caution">
    <text evidence="3">The sequence shown here is derived from an EMBL/GenBank/DDBJ whole genome shotgun (WGS) entry which is preliminary data.</text>
</comment>
<name>A0A1E5L277_9ENTE</name>
<keyword evidence="4" id="KW-1185">Reference proteome</keyword>
<dbReference type="STRING" id="762845.BCR26_00690"/>
<dbReference type="InterPro" id="IPR022742">
    <property type="entry name" value="Hydrolase_4"/>
</dbReference>